<dbReference type="InterPro" id="IPR006427">
    <property type="entry name" value="Portal_HK97"/>
</dbReference>
<evidence type="ECO:0000313" key="2">
    <source>
        <dbReference type="EMBL" id="KKL09893.1"/>
    </source>
</evidence>
<accession>A0A0F9DD32</accession>
<reference evidence="2" key="1">
    <citation type="journal article" date="2015" name="Nature">
        <title>Complex archaea that bridge the gap between prokaryotes and eukaryotes.</title>
        <authorList>
            <person name="Spang A."/>
            <person name="Saw J.H."/>
            <person name="Jorgensen S.L."/>
            <person name="Zaremba-Niedzwiedzka K."/>
            <person name="Martijn J."/>
            <person name="Lind A.E."/>
            <person name="van Eijk R."/>
            <person name="Schleper C."/>
            <person name="Guy L."/>
            <person name="Ettema T.J."/>
        </authorList>
    </citation>
    <scope>NUCLEOTIDE SEQUENCE</scope>
</reference>
<dbReference type="EMBL" id="LAZR01042285">
    <property type="protein sequence ID" value="KKL09893.1"/>
    <property type="molecule type" value="Genomic_DNA"/>
</dbReference>
<gene>
    <name evidence="2" type="ORF">LCGC14_2561320</name>
</gene>
<feature type="compositionally biased region" description="Acidic residues" evidence="1">
    <location>
        <begin position="358"/>
        <end position="369"/>
    </location>
</feature>
<feature type="non-terminal residue" evidence="2">
    <location>
        <position position="1"/>
    </location>
</feature>
<organism evidence="2">
    <name type="scientific">marine sediment metagenome</name>
    <dbReference type="NCBI Taxonomy" id="412755"/>
    <lineage>
        <taxon>unclassified sequences</taxon>
        <taxon>metagenomes</taxon>
        <taxon>ecological metagenomes</taxon>
    </lineage>
</organism>
<protein>
    <recommendedName>
        <fullName evidence="3">Phage portal protein</fullName>
    </recommendedName>
</protein>
<dbReference type="NCBIfam" id="TIGR01537">
    <property type="entry name" value="portal_HK97"/>
    <property type="match status" value="1"/>
</dbReference>
<dbReference type="InterPro" id="IPR006944">
    <property type="entry name" value="Phage/GTA_portal"/>
</dbReference>
<sequence>VYACVRVISEAIASTPFLLYKRTKDPETKKDIKERDTKHPLADLIKISPNQEMTAYEMKEFMGSSLSLWGNFYAFKVQNGLGRIMGLRPLLPGYMKVERKDGEIVYTYSPPGLNKPLSFTQKDIWHIKGLSKDGIIGMSPIALMREAIGLAMSAEEYGAKFFENDARPTVAITTPAKLSDDQVENLKKGWAESYAGSKNAANTAVLQGNMDLKIIGMPNQDAQFLQTREFQVADIARAFNIPGVMIGLVDKTSTFASAEQFFLSFAVHTMIPWFSRIENSANFHLLNELDRKKYFTEFLMANLTRGDIKSRFEAYNIAIQSRIMNPNEARALENMNPYEGGDEFANPNITPGSPGNGDDQEDEDIEDEE</sequence>
<evidence type="ECO:0000256" key="1">
    <source>
        <dbReference type="SAM" id="MobiDB-lite"/>
    </source>
</evidence>
<dbReference type="AlphaFoldDB" id="A0A0F9DD32"/>
<dbReference type="Pfam" id="PF04860">
    <property type="entry name" value="Phage_portal"/>
    <property type="match status" value="1"/>
</dbReference>
<comment type="caution">
    <text evidence="2">The sequence shown here is derived from an EMBL/GenBank/DDBJ whole genome shotgun (WGS) entry which is preliminary data.</text>
</comment>
<evidence type="ECO:0008006" key="3">
    <source>
        <dbReference type="Google" id="ProtNLM"/>
    </source>
</evidence>
<proteinExistence type="predicted"/>
<feature type="region of interest" description="Disordered" evidence="1">
    <location>
        <begin position="333"/>
        <end position="369"/>
    </location>
</feature>
<name>A0A0F9DD32_9ZZZZ</name>